<proteinExistence type="predicted"/>
<dbReference type="SUPFAM" id="SSF48371">
    <property type="entry name" value="ARM repeat"/>
    <property type="match status" value="1"/>
</dbReference>
<keyword evidence="3" id="KW-0853">WD repeat</keyword>
<feature type="repeat" description="HEAT" evidence="9">
    <location>
        <begin position="488"/>
        <end position="517"/>
    </location>
</feature>
<dbReference type="Gene3D" id="1.25.10.10">
    <property type="entry name" value="Leucine-rich Repeat Variant"/>
    <property type="match status" value="1"/>
</dbReference>
<evidence type="ECO:0000256" key="2">
    <source>
        <dbReference type="ARBA" id="ARBA00022527"/>
    </source>
</evidence>
<keyword evidence="8" id="KW-0067">ATP-binding</keyword>
<dbReference type="GO" id="GO:0016236">
    <property type="term" value="P:macroautophagy"/>
    <property type="evidence" value="ECO:0007669"/>
    <property type="project" value="InterPro"/>
</dbReference>
<dbReference type="InterPro" id="IPR021133">
    <property type="entry name" value="HEAT_type_2"/>
</dbReference>
<accession>A0A8H3YHQ2</accession>
<dbReference type="PANTHER" id="PTHR17583:SF0">
    <property type="entry name" value="PHOSPHOINOSITIDE 3-KINASE REGULATORY SUBUNIT 4"/>
    <property type="match status" value="1"/>
</dbReference>
<evidence type="ECO:0000256" key="9">
    <source>
        <dbReference type="PROSITE-ProRule" id="PRU00103"/>
    </source>
</evidence>
<evidence type="ECO:0000256" key="7">
    <source>
        <dbReference type="ARBA" id="ARBA00022777"/>
    </source>
</evidence>
<dbReference type="InterPro" id="IPR011009">
    <property type="entry name" value="Kinase-like_dom_sf"/>
</dbReference>
<dbReference type="Gene3D" id="2.130.10.10">
    <property type="entry name" value="YVTN repeat-like/Quinoprotein amine dehydrogenase"/>
    <property type="match status" value="2"/>
</dbReference>
<dbReference type="Pfam" id="PF22956">
    <property type="entry name" value="VPS15-like_hel"/>
    <property type="match status" value="1"/>
</dbReference>
<evidence type="ECO:0000256" key="4">
    <source>
        <dbReference type="ARBA" id="ARBA00022679"/>
    </source>
</evidence>
<evidence type="ECO:0000256" key="5">
    <source>
        <dbReference type="ARBA" id="ARBA00022737"/>
    </source>
</evidence>
<dbReference type="GO" id="GO:0034271">
    <property type="term" value="C:phosphatidylinositol 3-kinase complex, class III, type I"/>
    <property type="evidence" value="ECO:0007669"/>
    <property type="project" value="TreeGrafter"/>
</dbReference>
<evidence type="ECO:0000313" key="13">
    <source>
        <dbReference type="Proteomes" id="UP000620104"/>
    </source>
</evidence>
<evidence type="ECO:0000256" key="8">
    <source>
        <dbReference type="ARBA" id="ARBA00022840"/>
    </source>
</evidence>
<reference evidence="12" key="1">
    <citation type="submission" date="2020-07" db="EMBL/GenBank/DDBJ databases">
        <title>Draft Genome Sequence of a Deep-Sea Yeast, Naganishia (Cryptococcus) liquefaciens strain N6.</title>
        <authorList>
            <person name="Han Y.W."/>
            <person name="Kajitani R."/>
            <person name="Morimoto H."/>
            <person name="Parhat M."/>
            <person name="Tsubouchi H."/>
            <person name="Bakenova O."/>
            <person name="Ogata M."/>
            <person name="Argunhan B."/>
            <person name="Aoki R."/>
            <person name="Kajiwara S."/>
            <person name="Itoh T."/>
            <person name="Iwasaki H."/>
        </authorList>
    </citation>
    <scope>NUCLEOTIDE SEQUENCE</scope>
    <source>
        <strain evidence="12">N6</strain>
    </source>
</reference>
<evidence type="ECO:0000256" key="10">
    <source>
        <dbReference type="SAM" id="MobiDB-lite"/>
    </source>
</evidence>
<dbReference type="GO" id="GO:0071561">
    <property type="term" value="C:nucleus-vacuole junction"/>
    <property type="evidence" value="ECO:0007669"/>
    <property type="project" value="TreeGrafter"/>
</dbReference>
<dbReference type="Gene3D" id="1.10.510.10">
    <property type="entry name" value="Transferase(Phosphotransferase) domain 1"/>
    <property type="match status" value="1"/>
</dbReference>
<dbReference type="InterPro" id="IPR036322">
    <property type="entry name" value="WD40_repeat_dom_sf"/>
</dbReference>
<dbReference type="InterPro" id="IPR000719">
    <property type="entry name" value="Prot_kinase_dom"/>
</dbReference>
<keyword evidence="4" id="KW-0808">Transferase</keyword>
<evidence type="ECO:0000259" key="11">
    <source>
        <dbReference type="PROSITE" id="PS50011"/>
    </source>
</evidence>
<dbReference type="InterPro" id="IPR008271">
    <property type="entry name" value="Ser/Thr_kinase_AS"/>
</dbReference>
<evidence type="ECO:0000256" key="3">
    <source>
        <dbReference type="ARBA" id="ARBA00022574"/>
    </source>
</evidence>
<keyword evidence="2" id="KW-0723">Serine/threonine-protein kinase</keyword>
<gene>
    <name evidence="12" type="ORF">NliqN6_4238</name>
</gene>
<dbReference type="EC" id="2.7.11.1" evidence="1"/>
<dbReference type="SUPFAM" id="SSF56112">
    <property type="entry name" value="Protein kinase-like (PK-like)"/>
    <property type="match status" value="1"/>
</dbReference>
<feature type="region of interest" description="Disordered" evidence="10">
    <location>
        <begin position="889"/>
        <end position="928"/>
    </location>
</feature>
<dbReference type="GO" id="GO:0005524">
    <property type="term" value="F:ATP binding"/>
    <property type="evidence" value="ECO:0007669"/>
    <property type="project" value="UniProtKB-KW"/>
</dbReference>
<dbReference type="InterPro" id="IPR015943">
    <property type="entry name" value="WD40/YVTN_repeat-like_dom_sf"/>
</dbReference>
<sequence length="1623" mass="177878">MGNVSSLARASSALDSYVAELGNDISYEKSLSSSRFLKTILVRHAYGLLVVKLFIKPDPTMSLRLIQRRLKNQRDALSSIPHTLSYSTFVETEKAGYLIRQWAGASLYDRISTRPYLNELEKKWIAFQVLSAIRDARAREVSHGDIKSENILIDPSLNVHVTDFASAFKPTFLPLNDPSDFSYFYDSSGRRTCYIAPERFYTDDSRIAAEKRSVQAQASTHIDLGGASASASWINSGIGKRDGKITEEMDVFSIGCSLLEMWTDGATVFTLSELYGYREGQTAALDTLLNSLEDEAVKEMLAAMLSLDPAERPTCEKVLVDYRNTIFPDYFYTFLQDYANDLDSSSEGVHSGSGLQDPTVRFASKADEIVEAIAGDWSGIISAVIQEHRFSDQNNGGDVASDAKMIDSTGPSMLLLNILTANMRNCLRASSRIRSLEPLLPMADQIPDEEVIDRIIPYVVSLLRDEMPQLNKVEVITPGNAGLISEYILPNIRHLAEDSDIHVRSTFAQQLPALSEIGMHVMEMAQSMNWSESILPSHFDLDQNLEPDYDASLQELLETLADQAGTIFVDGKSEVRRAALTNIIQLCLVFGRTKTNDILLLRMITYLNDQDWRLRCSFLESIVSVAAFVGATGLEEFVLPLMEQALADPEDYVVSRVLISLSSLIELGLFEKARVLELFSRIYGFLCHPNVWIRQGKHTINVLSLNSGLTVITSTATQHLPTSSQPLLKADVPDMDASSLLDVACEPLSSSILEAARQWYIANPRSSFWAMISVPGKSGQKSKAFHMLPQAELHLPSAKNDIDRRFLQLLRQRGLNSEGDVKLSALKGYLAVQAAVLRDRGGGDQNSAEQSSVLGGRSLSLQEMHVTPVTIFLNEKRNAPALVLSDSHKHLHRKLSNNSSRRPSFANPRPVRHRMMSHDSSASDAEQVTELRRRLVALDSLRMSQHDLNYSTTPLDSEGPATPKPGNLRRADSVTSVPSTNVQDLSISGKTARSKASGSIGTDSSKAAPAIGASPAIATGQLEIAAHMRLIGLDSRMSQPSSPQLESHQESLSGEQADNKPYSTTYEGRDPAIISLLETAWQETGAAVDEAFHTVMSSGPNGKRRTPRSSTSRPSKEANREVTLIAHLPEHNRAVAGIVVSPESSYYTIIDIEGGITTWETSRLERSVSIKPRLRLQLSDIGRVTAVSPIKSTHCFAIACTTGAVEIVRISVASSGSSLKLLRIASYRRHQLQASEGYAVSLAYVLSHDRPCLLLATSTGLLQLFDLTTMRIKHNMQQSMESGRISATYVDPKYNWLVTGTTEGILTLWDLRYQIFIRQWSGHGRVLLIQGHPGNASGNWIVVSYGSRTSDAPEPDPSIGPILFVYDVATADVAQVVAVSQDDDASLSALRQLANSAQRLIGIKGKSSASKVQSIVQNGDDVTAELDPFTQETTSGEAHPRQDILAVHCIQGARTSGQLDTGLRTVHEATGMSQGKLGDEYPSSTMRQATLMITAGGDRIVRLWNLSNIGASMVISGSGKDAEKVYRCIQGDKLASDLKLIVEQPAPHHFVPTHALNSKLARAMAQEREEGQTAAQHSRQLLRPHLTAITAIASFETPFSNALILVTGDRSGVVKVWRIGSEL</sequence>
<evidence type="ECO:0000256" key="1">
    <source>
        <dbReference type="ARBA" id="ARBA00012513"/>
    </source>
</evidence>
<dbReference type="EMBL" id="BLZA01000023">
    <property type="protein sequence ID" value="GHJ87836.1"/>
    <property type="molecule type" value="Genomic_DNA"/>
</dbReference>
<dbReference type="GO" id="GO:0005770">
    <property type="term" value="C:late endosome"/>
    <property type="evidence" value="ECO:0007669"/>
    <property type="project" value="TreeGrafter"/>
</dbReference>
<feature type="compositionally biased region" description="Polar residues" evidence="10">
    <location>
        <begin position="973"/>
        <end position="1003"/>
    </location>
</feature>
<evidence type="ECO:0000256" key="6">
    <source>
        <dbReference type="ARBA" id="ARBA00022741"/>
    </source>
</evidence>
<dbReference type="OrthoDB" id="242910at2759"/>
<dbReference type="PROSITE" id="PS50011">
    <property type="entry name" value="PROTEIN_KINASE_DOM"/>
    <property type="match status" value="1"/>
</dbReference>
<feature type="domain" description="Protein kinase" evidence="11">
    <location>
        <begin position="25"/>
        <end position="335"/>
    </location>
</feature>
<keyword evidence="5" id="KW-0677">Repeat</keyword>
<protein>
    <recommendedName>
        <fullName evidence="1">non-specific serine/threonine protein kinase</fullName>
        <ecNumber evidence="1">2.7.11.1</ecNumber>
    </recommendedName>
</protein>
<feature type="region of interest" description="Disordered" evidence="10">
    <location>
        <begin position="1095"/>
        <end position="1118"/>
    </location>
</feature>
<dbReference type="InterPro" id="IPR001680">
    <property type="entry name" value="WD40_rpt"/>
</dbReference>
<keyword evidence="6" id="KW-0547">Nucleotide-binding</keyword>
<comment type="caution">
    <text evidence="12">The sequence shown here is derived from an EMBL/GenBank/DDBJ whole genome shotgun (WGS) entry which is preliminary data.</text>
</comment>
<dbReference type="GO" id="GO:0006623">
    <property type="term" value="P:protein targeting to vacuole"/>
    <property type="evidence" value="ECO:0007669"/>
    <property type="project" value="TreeGrafter"/>
</dbReference>
<evidence type="ECO:0000313" key="12">
    <source>
        <dbReference type="EMBL" id="GHJ87836.1"/>
    </source>
</evidence>
<dbReference type="PROSITE" id="PS50077">
    <property type="entry name" value="HEAT_REPEAT"/>
    <property type="match status" value="1"/>
</dbReference>
<dbReference type="PANTHER" id="PTHR17583">
    <property type="entry name" value="PHOSPHOINOSITIDE 3-KINASE REGULATORY SUBUNIT 4"/>
    <property type="match status" value="1"/>
</dbReference>
<dbReference type="SMART" id="SM00220">
    <property type="entry name" value="S_TKc"/>
    <property type="match status" value="1"/>
</dbReference>
<dbReference type="SMART" id="SM00320">
    <property type="entry name" value="WD40"/>
    <property type="match status" value="4"/>
</dbReference>
<keyword evidence="7" id="KW-0418">Kinase</keyword>
<dbReference type="GO" id="GO:0034272">
    <property type="term" value="C:phosphatidylinositol 3-kinase complex, class III, type II"/>
    <property type="evidence" value="ECO:0007669"/>
    <property type="project" value="TreeGrafter"/>
</dbReference>
<dbReference type="Pfam" id="PF00069">
    <property type="entry name" value="Pkinase"/>
    <property type="match status" value="1"/>
</dbReference>
<dbReference type="GO" id="GO:0045324">
    <property type="term" value="P:late endosome to vacuole transport"/>
    <property type="evidence" value="ECO:0007669"/>
    <property type="project" value="InterPro"/>
</dbReference>
<dbReference type="GO" id="GO:0004674">
    <property type="term" value="F:protein serine/threonine kinase activity"/>
    <property type="evidence" value="ECO:0007669"/>
    <property type="project" value="UniProtKB-KW"/>
</dbReference>
<dbReference type="SUPFAM" id="SSF50978">
    <property type="entry name" value="WD40 repeat-like"/>
    <property type="match status" value="1"/>
</dbReference>
<organism evidence="12 13">
    <name type="scientific">Naganishia liquefaciens</name>
    <dbReference type="NCBI Taxonomy" id="104408"/>
    <lineage>
        <taxon>Eukaryota</taxon>
        <taxon>Fungi</taxon>
        <taxon>Dikarya</taxon>
        <taxon>Basidiomycota</taxon>
        <taxon>Agaricomycotina</taxon>
        <taxon>Tremellomycetes</taxon>
        <taxon>Filobasidiales</taxon>
        <taxon>Filobasidiaceae</taxon>
        <taxon>Naganishia</taxon>
    </lineage>
</organism>
<dbReference type="InterPro" id="IPR011989">
    <property type="entry name" value="ARM-like"/>
</dbReference>
<keyword evidence="13" id="KW-1185">Reference proteome</keyword>
<name>A0A8H3YHQ2_9TREE</name>
<dbReference type="Proteomes" id="UP000620104">
    <property type="component" value="Unassembled WGS sequence"/>
</dbReference>
<dbReference type="InterPro" id="IPR055231">
    <property type="entry name" value="2AA_helical"/>
</dbReference>
<dbReference type="InterPro" id="IPR045162">
    <property type="entry name" value="Vps15-like"/>
</dbReference>
<feature type="region of interest" description="Disordered" evidence="10">
    <location>
        <begin position="948"/>
        <end position="1008"/>
    </location>
</feature>
<dbReference type="PROSITE" id="PS00108">
    <property type="entry name" value="PROTEIN_KINASE_ST"/>
    <property type="match status" value="1"/>
</dbReference>
<dbReference type="CDD" id="cd13980">
    <property type="entry name" value="STKc_Vps15"/>
    <property type="match status" value="1"/>
</dbReference>
<dbReference type="InterPro" id="IPR016024">
    <property type="entry name" value="ARM-type_fold"/>
</dbReference>
<feature type="region of interest" description="Disordered" evidence="10">
    <location>
        <begin position="1036"/>
        <end position="1063"/>
    </location>
</feature>